<evidence type="ECO:0000256" key="3">
    <source>
        <dbReference type="ARBA" id="ARBA00023012"/>
    </source>
</evidence>
<comment type="function">
    <text evidence="7">May play the central regulatory role in sporulation. It may be an element of the effector pathway responsible for the activation of sporulation genes in response to nutritional stress. Spo0A may act in concert with spo0H (a sigma factor) to control the expression of some genes that are critical to the sporulation process.</text>
</comment>
<dbReference type="InterPro" id="IPR016032">
    <property type="entry name" value="Sig_transdc_resp-reg_C-effctor"/>
</dbReference>
<protein>
    <recommendedName>
        <fullName evidence="1">Stage 0 sporulation protein A homolog</fullName>
    </recommendedName>
</protein>
<dbReference type="SMART" id="SM00862">
    <property type="entry name" value="Trans_reg_C"/>
    <property type="match status" value="1"/>
</dbReference>
<reference evidence="12" key="2">
    <citation type="journal article" date="2021" name="PeerJ">
        <title>Extensive microbial diversity within the chicken gut microbiome revealed by metagenomics and culture.</title>
        <authorList>
            <person name="Gilroy R."/>
            <person name="Ravi A."/>
            <person name="Getino M."/>
            <person name="Pursley I."/>
            <person name="Horton D.L."/>
            <person name="Alikhan N.F."/>
            <person name="Baker D."/>
            <person name="Gharbi K."/>
            <person name="Hall N."/>
            <person name="Watson M."/>
            <person name="Adriaenssens E.M."/>
            <person name="Foster-Nyarko E."/>
            <person name="Jarju S."/>
            <person name="Secka A."/>
            <person name="Antonio M."/>
            <person name="Oren A."/>
            <person name="Chaudhuri R.R."/>
            <person name="La Ragione R."/>
            <person name="Hildebrand F."/>
            <person name="Pallen M.J."/>
        </authorList>
    </citation>
    <scope>NUCLEOTIDE SEQUENCE</scope>
    <source>
        <strain evidence="12">ChiSxjej1B13-7041</strain>
    </source>
</reference>
<reference evidence="12" key="1">
    <citation type="submission" date="2020-10" db="EMBL/GenBank/DDBJ databases">
        <authorList>
            <person name="Gilroy R."/>
        </authorList>
    </citation>
    <scope>NUCLEOTIDE SEQUENCE</scope>
    <source>
        <strain evidence="12">ChiSxjej1B13-7041</strain>
    </source>
</reference>
<feature type="DNA-binding region" description="OmpR/PhoB-type" evidence="9">
    <location>
        <begin position="126"/>
        <end position="222"/>
    </location>
</feature>
<evidence type="ECO:0000256" key="4">
    <source>
        <dbReference type="ARBA" id="ARBA00023015"/>
    </source>
</evidence>
<dbReference type="InterPro" id="IPR036388">
    <property type="entry name" value="WH-like_DNA-bd_sf"/>
</dbReference>
<evidence type="ECO:0000256" key="7">
    <source>
        <dbReference type="ARBA" id="ARBA00024867"/>
    </source>
</evidence>
<evidence type="ECO:0000259" key="10">
    <source>
        <dbReference type="PROSITE" id="PS50110"/>
    </source>
</evidence>
<dbReference type="SUPFAM" id="SSF46894">
    <property type="entry name" value="C-terminal effector domain of the bipartite response regulators"/>
    <property type="match status" value="1"/>
</dbReference>
<organism evidence="12 13">
    <name type="scientific">Candidatus Egerieimonas intestinavium</name>
    <dbReference type="NCBI Taxonomy" id="2840777"/>
    <lineage>
        <taxon>Bacteria</taxon>
        <taxon>Bacillati</taxon>
        <taxon>Bacillota</taxon>
        <taxon>Clostridia</taxon>
        <taxon>Lachnospirales</taxon>
        <taxon>Lachnospiraceae</taxon>
        <taxon>Lachnospiraceae incertae sedis</taxon>
        <taxon>Candidatus Egerieimonas</taxon>
    </lineage>
</organism>
<dbReference type="SUPFAM" id="SSF52172">
    <property type="entry name" value="CheY-like"/>
    <property type="match status" value="1"/>
</dbReference>
<dbReference type="PANTHER" id="PTHR48111">
    <property type="entry name" value="REGULATOR OF RPOS"/>
    <property type="match status" value="1"/>
</dbReference>
<evidence type="ECO:0000256" key="2">
    <source>
        <dbReference type="ARBA" id="ARBA00022553"/>
    </source>
</evidence>
<dbReference type="GO" id="GO:0006355">
    <property type="term" value="P:regulation of DNA-templated transcription"/>
    <property type="evidence" value="ECO:0007669"/>
    <property type="project" value="InterPro"/>
</dbReference>
<dbReference type="InterPro" id="IPR039420">
    <property type="entry name" value="WalR-like"/>
</dbReference>
<feature type="domain" description="Response regulatory" evidence="10">
    <location>
        <begin position="1"/>
        <end position="117"/>
    </location>
</feature>
<evidence type="ECO:0000256" key="6">
    <source>
        <dbReference type="ARBA" id="ARBA00023163"/>
    </source>
</evidence>
<dbReference type="GO" id="GO:0000976">
    <property type="term" value="F:transcription cis-regulatory region binding"/>
    <property type="evidence" value="ECO:0007669"/>
    <property type="project" value="TreeGrafter"/>
</dbReference>
<gene>
    <name evidence="12" type="ORF">IAB98_12195</name>
</gene>
<dbReference type="FunFam" id="1.10.10.10:FF:000018">
    <property type="entry name" value="DNA-binding response regulator ResD"/>
    <property type="match status" value="1"/>
</dbReference>
<dbReference type="EMBL" id="DVHU01000109">
    <property type="protein sequence ID" value="HIR94169.1"/>
    <property type="molecule type" value="Genomic_DNA"/>
</dbReference>
<keyword evidence="4" id="KW-0805">Transcription regulation</keyword>
<evidence type="ECO:0000256" key="5">
    <source>
        <dbReference type="ARBA" id="ARBA00023125"/>
    </source>
</evidence>
<dbReference type="PANTHER" id="PTHR48111:SF1">
    <property type="entry name" value="TWO-COMPONENT RESPONSE REGULATOR ORR33"/>
    <property type="match status" value="1"/>
</dbReference>
<sequence length="224" mass="25287">MIYCVEDEQNIRELLAYSLESSGYQVRGFSEGSEFRKALEEQKPELILLDIMLPGEDGLSLLRRLRQQASTKDIPVILITAKGTEYDKVQGLEAGADDYIAKPFGMMEFLARVKAVLRRCGKKEQGKVYTCGDLQLLPESHQVLVAGQEVQLTLKEFELLRYLLEHSGIVLSRDQILSRVWEYDFDGETRTVDVHVRSLRQKLGEAGSCIQTVRGVGYRIGGKS</sequence>
<keyword evidence="2 8" id="KW-0597">Phosphoprotein</keyword>
<evidence type="ECO:0000259" key="11">
    <source>
        <dbReference type="PROSITE" id="PS51755"/>
    </source>
</evidence>
<dbReference type="Pfam" id="PF00486">
    <property type="entry name" value="Trans_reg_C"/>
    <property type="match status" value="1"/>
</dbReference>
<dbReference type="Gene3D" id="1.10.10.10">
    <property type="entry name" value="Winged helix-like DNA-binding domain superfamily/Winged helix DNA-binding domain"/>
    <property type="match status" value="1"/>
</dbReference>
<evidence type="ECO:0000256" key="8">
    <source>
        <dbReference type="PROSITE-ProRule" id="PRU00169"/>
    </source>
</evidence>
<accession>A0A9D1EM96</accession>
<dbReference type="InterPro" id="IPR001789">
    <property type="entry name" value="Sig_transdc_resp-reg_receiver"/>
</dbReference>
<dbReference type="InterPro" id="IPR011006">
    <property type="entry name" value="CheY-like_superfamily"/>
</dbReference>
<evidence type="ECO:0000313" key="13">
    <source>
        <dbReference type="Proteomes" id="UP000886841"/>
    </source>
</evidence>
<evidence type="ECO:0000256" key="9">
    <source>
        <dbReference type="PROSITE-ProRule" id="PRU01091"/>
    </source>
</evidence>
<keyword evidence="6" id="KW-0804">Transcription</keyword>
<dbReference type="CDD" id="cd00383">
    <property type="entry name" value="trans_reg_C"/>
    <property type="match status" value="1"/>
</dbReference>
<name>A0A9D1EM96_9FIRM</name>
<proteinExistence type="predicted"/>
<keyword evidence="5 9" id="KW-0238">DNA-binding</keyword>
<feature type="domain" description="OmpR/PhoB-type" evidence="11">
    <location>
        <begin position="126"/>
        <end position="222"/>
    </location>
</feature>
<dbReference type="Pfam" id="PF00072">
    <property type="entry name" value="Response_reg"/>
    <property type="match status" value="1"/>
</dbReference>
<dbReference type="PROSITE" id="PS50110">
    <property type="entry name" value="RESPONSE_REGULATORY"/>
    <property type="match status" value="1"/>
</dbReference>
<dbReference type="AlphaFoldDB" id="A0A9D1EM96"/>
<dbReference type="Gene3D" id="6.10.250.690">
    <property type="match status" value="1"/>
</dbReference>
<dbReference type="InterPro" id="IPR001867">
    <property type="entry name" value="OmpR/PhoB-type_DNA-bd"/>
</dbReference>
<dbReference type="GO" id="GO:0032993">
    <property type="term" value="C:protein-DNA complex"/>
    <property type="evidence" value="ECO:0007669"/>
    <property type="project" value="TreeGrafter"/>
</dbReference>
<evidence type="ECO:0000256" key="1">
    <source>
        <dbReference type="ARBA" id="ARBA00018672"/>
    </source>
</evidence>
<dbReference type="GO" id="GO:0005829">
    <property type="term" value="C:cytosol"/>
    <property type="evidence" value="ECO:0007669"/>
    <property type="project" value="TreeGrafter"/>
</dbReference>
<dbReference type="Proteomes" id="UP000886841">
    <property type="component" value="Unassembled WGS sequence"/>
</dbReference>
<comment type="caution">
    <text evidence="12">The sequence shown here is derived from an EMBL/GenBank/DDBJ whole genome shotgun (WGS) entry which is preliminary data.</text>
</comment>
<dbReference type="SMART" id="SM00448">
    <property type="entry name" value="REC"/>
    <property type="match status" value="1"/>
</dbReference>
<dbReference type="PROSITE" id="PS51755">
    <property type="entry name" value="OMPR_PHOB"/>
    <property type="match status" value="1"/>
</dbReference>
<keyword evidence="3" id="KW-0902">Two-component regulatory system</keyword>
<dbReference type="GO" id="GO:0000156">
    <property type="term" value="F:phosphorelay response regulator activity"/>
    <property type="evidence" value="ECO:0007669"/>
    <property type="project" value="TreeGrafter"/>
</dbReference>
<evidence type="ECO:0000313" key="12">
    <source>
        <dbReference type="EMBL" id="HIR94169.1"/>
    </source>
</evidence>
<feature type="modified residue" description="4-aspartylphosphate" evidence="8">
    <location>
        <position position="50"/>
    </location>
</feature>
<dbReference type="Gene3D" id="3.40.50.2300">
    <property type="match status" value="1"/>
</dbReference>